<dbReference type="Proteomes" id="UP000007800">
    <property type="component" value="Unassembled WGS sequence"/>
</dbReference>
<keyword evidence="4" id="KW-1185">Reference proteome</keyword>
<dbReference type="InParanoid" id="C5L992"/>
<dbReference type="RefSeq" id="XP_002774885.1">
    <property type="nucleotide sequence ID" value="XM_002774839.1"/>
</dbReference>
<organism evidence="4">
    <name type="scientific">Perkinsus marinus (strain ATCC 50983 / TXsc)</name>
    <dbReference type="NCBI Taxonomy" id="423536"/>
    <lineage>
        <taxon>Eukaryota</taxon>
        <taxon>Sar</taxon>
        <taxon>Alveolata</taxon>
        <taxon>Perkinsozoa</taxon>
        <taxon>Perkinsea</taxon>
        <taxon>Perkinsida</taxon>
        <taxon>Perkinsidae</taxon>
        <taxon>Perkinsus</taxon>
    </lineage>
</organism>
<dbReference type="GO" id="GO:0030992">
    <property type="term" value="C:intraciliary transport particle B"/>
    <property type="evidence" value="ECO:0007669"/>
    <property type="project" value="TreeGrafter"/>
</dbReference>
<dbReference type="Gene3D" id="1.25.40.10">
    <property type="entry name" value="Tetratricopeptide repeat domain"/>
    <property type="match status" value="1"/>
</dbReference>
<accession>C5L992</accession>
<dbReference type="PANTHER" id="PTHR20931:SF0">
    <property type="entry name" value="TETRATRICOPEPTIDE REPEAT PROTEIN 30"/>
    <property type="match status" value="1"/>
</dbReference>
<name>C5L992_PERM5</name>
<evidence type="ECO:0000313" key="3">
    <source>
        <dbReference type="EMBL" id="EER06701.1"/>
    </source>
</evidence>
<dbReference type="InterPro" id="IPR039941">
    <property type="entry name" value="TT30"/>
</dbReference>
<proteinExistence type="predicted"/>
<feature type="non-terminal residue" evidence="3">
    <location>
        <position position="1"/>
    </location>
</feature>
<feature type="non-terminal residue" evidence="3">
    <location>
        <position position="61"/>
    </location>
</feature>
<sequence length="61" mass="7301">TGEFTRSVYSLIRNSKYDEAIRILEYQRQEFPKSRACLSLLGYCYYHSEQFEKAADVYSYL</sequence>
<dbReference type="GO" id="GO:0042073">
    <property type="term" value="P:intraciliary transport"/>
    <property type="evidence" value="ECO:0007669"/>
    <property type="project" value="TreeGrafter"/>
</dbReference>
<dbReference type="GeneID" id="9056409"/>
<reference evidence="3 4" key="1">
    <citation type="submission" date="2008-07" db="EMBL/GenBank/DDBJ databases">
        <authorList>
            <person name="El-Sayed N."/>
            <person name="Caler E."/>
            <person name="Inman J."/>
            <person name="Amedeo P."/>
            <person name="Hass B."/>
            <person name="Wortman J."/>
        </authorList>
    </citation>
    <scope>NUCLEOTIDE SEQUENCE [LARGE SCALE GENOMIC DNA]</scope>
    <source>
        <strain evidence="4">ATCC 50983 / TXsc</strain>
    </source>
</reference>
<evidence type="ECO:0000256" key="2">
    <source>
        <dbReference type="ARBA" id="ARBA00022803"/>
    </source>
</evidence>
<dbReference type="EMBL" id="GG680384">
    <property type="protein sequence ID" value="EER06701.1"/>
    <property type="molecule type" value="Genomic_DNA"/>
</dbReference>
<evidence type="ECO:0000256" key="1">
    <source>
        <dbReference type="ARBA" id="ARBA00022737"/>
    </source>
</evidence>
<dbReference type="InterPro" id="IPR011990">
    <property type="entry name" value="TPR-like_helical_dom_sf"/>
</dbReference>
<dbReference type="Pfam" id="PF14559">
    <property type="entry name" value="TPR_19"/>
    <property type="match status" value="1"/>
</dbReference>
<protein>
    <submittedName>
        <fullName evidence="3">Uncharacterized protein</fullName>
    </submittedName>
</protein>
<evidence type="ECO:0000313" key="4">
    <source>
        <dbReference type="Proteomes" id="UP000007800"/>
    </source>
</evidence>
<dbReference type="OrthoDB" id="432109at2759"/>
<dbReference type="SUPFAM" id="SSF48452">
    <property type="entry name" value="TPR-like"/>
    <property type="match status" value="1"/>
</dbReference>
<dbReference type="GO" id="GO:0005879">
    <property type="term" value="C:axonemal microtubule"/>
    <property type="evidence" value="ECO:0007669"/>
    <property type="project" value="TreeGrafter"/>
</dbReference>
<dbReference type="GO" id="GO:0120170">
    <property type="term" value="F:intraciliary transport particle B binding"/>
    <property type="evidence" value="ECO:0007669"/>
    <property type="project" value="TreeGrafter"/>
</dbReference>
<keyword evidence="2" id="KW-0802">TPR repeat</keyword>
<dbReference type="AlphaFoldDB" id="C5L992"/>
<keyword evidence="1" id="KW-0677">Repeat</keyword>
<gene>
    <name evidence="3" type="ORF">Pmar_PMAR021324</name>
</gene>
<dbReference type="PANTHER" id="PTHR20931">
    <property type="entry name" value="TETRATRICOPEPTIDE REPEAT PROTEIN 30"/>
    <property type="match status" value="1"/>
</dbReference>